<accession>A0ABP7RZY0</accession>
<comment type="caution">
    <text evidence="1">The sequence shown here is derived from an EMBL/GenBank/DDBJ whole genome shotgun (WGS) entry which is preliminary data.</text>
</comment>
<sequence length="124" mass="13128">MLSPALAITITPNRVAVRNIGDGRSASADAPFSCSHLLADDVDILEHAALHAIKAVIGGGILPKFPKVIISTAGQPLHRIERKTIAEALLNAGASTVEFATDVGELKEQAAARAAYIDLHWRTR</sequence>
<protein>
    <submittedName>
        <fullName evidence="1">Uncharacterized protein</fullName>
    </submittedName>
</protein>
<dbReference type="EMBL" id="BAAAZD010000002">
    <property type="protein sequence ID" value="GAA4004628.1"/>
    <property type="molecule type" value="Genomic_DNA"/>
</dbReference>
<evidence type="ECO:0000313" key="1">
    <source>
        <dbReference type="EMBL" id="GAA4004628.1"/>
    </source>
</evidence>
<dbReference type="Proteomes" id="UP001501310">
    <property type="component" value="Unassembled WGS sequence"/>
</dbReference>
<gene>
    <name evidence="1" type="ORF">GCM10022211_15830</name>
</gene>
<name>A0ABP7RZY0_9SPHN</name>
<dbReference type="RefSeq" id="WP_344709705.1">
    <property type="nucleotide sequence ID" value="NZ_BAAAZD010000002.1"/>
</dbReference>
<proteinExistence type="predicted"/>
<evidence type="ECO:0000313" key="2">
    <source>
        <dbReference type="Proteomes" id="UP001501310"/>
    </source>
</evidence>
<keyword evidence="2" id="KW-1185">Reference proteome</keyword>
<organism evidence="1 2">
    <name type="scientific">Sphingomonas humi</name>
    <dbReference type="NCBI Taxonomy" id="335630"/>
    <lineage>
        <taxon>Bacteria</taxon>
        <taxon>Pseudomonadati</taxon>
        <taxon>Pseudomonadota</taxon>
        <taxon>Alphaproteobacteria</taxon>
        <taxon>Sphingomonadales</taxon>
        <taxon>Sphingomonadaceae</taxon>
        <taxon>Sphingomonas</taxon>
    </lineage>
</organism>
<reference evidence="2" key="1">
    <citation type="journal article" date="2019" name="Int. J. Syst. Evol. Microbiol.">
        <title>The Global Catalogue of Microorganisms (GCM) 10K type strain sequencing project: providing services to taxonomists for standard genome sequencing and annotation.</title>
        <authorList>
            <consortium name="The Broad Institute Genomics Platform"/>
            <consortium name="The Broad Institute Genome Sequencing Center for Infectious Disease"/>
            <person name="Wu L."/>
            <person name="Ma J."/>
        </authorList>
    </citation>
    <scope>NUCLEOTIDE SEQUENCE [LARGE SCALE GENOMIC DNA]</scope>
    <source>
        <strain evidence="2">JCM 16603</strain>
    </source>
</reference>